<dbReference type="EMBL" id="CAXIEN010000068">
    <property type="protein sequence ID" value="CAL1273575.1"/>
    <property type="molecule type" value="Genomic_DNA"/>
</dbReference>
<reference evidence="1 2" key="1">
    <citation type="submission" date="2024-04" db="EMBL/GenBank/DDBJ databases">
        <authorList>
            <person name="Rising A."/>
            <person name="Reimegard J."/>
            <person name="Sonavane S."/>
            <person name="Akerstrom W."/>
            <person name="Nylinder S."/>
            <person name="Hedman E."/>
            <person name="Kallberg Y."/>
        </authorList>
    </citation>
    <scope>NUCLEOTIDE SEQUENCE [LARGE SCALE GENOMIC DNA]</scope>
</reference>
<keyword evidence="2" id="KW-1185">Reference proteome</keyword>
<accession>A0AAV1ZNV8</accession>
<dbReference type="AlphaFoldDB" id="A0AAV1ZNV8"/>
<evidence type="ECO:0000313" key="1">
    <source>
        <dbReference type="EMBL" id="CAL1273575.1"/>
    </source>
</evidence>
<proteinExistence type="predicted"/>
<protein>
    <submittedName>
        <fullName evidence="1">Uncharacterized protein</fullName>
    </submittedName>
</protein>
<gene>
    <name evidence="1" type="ORF">LARSCL_LOCUS6970</name>
</gene>
<evidence type="ECO:0000313" key="2">
    <source>
        <dbReference type="Proteomes" id="UP001497382"/>
    </source>
</evidence>
<sequence>MYISPNSCCCRMPEGHGGCDFHMIVPPIGRKSDFWHSDSQF</sequence>
<dbReference type="Proteomes" id="UP001497382">
    <property type="component" value="Unassembled WGS sequence"/>
</dbReference>
<organism evidence="1 2">
    <name type="scientific">Larinioides sclopetarius</name>
    <dbReference type="NCBI Taxonomy" id="280406"/>
    <lineage>
        <taxon>Eukaryota</taxon>
        <taxon>Metazoa</taxon>
        <taxon>Ecdysozoa</taxon>
        <taxon>Arthropoda</taxon>
        <taxon>Chelicerata</taxon>
        <taxon>Arachnida</taxon>
        <taxon>Araneae</taxon>
        <taxon>Araneomorphae</taxon>
        <taxon>Entelegynae</taxon>
        <taxon>Araneoidea</taxon>
        <taxon>Araneidae</taxon>
        <taxon>Larinioides</taxon>
    </lineage>
</organism>
<name>A0AAV1ZNV8_9ARAC</name>
<comment type="caution">
    <text evidence="1">The sequence shown here is derived from an EMBL/GenBank/DDBJ whole genome shotgun (WGS) entry which is preliminary data.</text>
</comment>